<dbReference type="PROSITE" id="PS50006">
    <property type="entry name" value="FHA_DOMAIN"/>
    <property type="match status" value="1"/>
</dbReference>
<dbReference type="Pfam" id="PF00498">
    <property type="entry name" value="FHA"/>
    <property type="match status" value="1"/>
</dbReference>
<dbReference type="InterPro" id="IPR000253">
    <property type="entry name" value="FHA_dom"/>
</dbReference>
<dbReference type="SUPFAM" id="SSF49879">
    <property type="entry name" value="SMAD/FHA domain"/>
    <property type="match status" value="1"/>
</dbReference>
<proteinExistence type="predicted"/>
<dbReference type="InterPro" id="IPR008984">
    <property type="entry name" value="SMAD_FHA_dom_sf"/>
</dbReference>
<dbReference type="PANTHER" id="PTHR23308">
    <property type="entry name" value="NUCLEAR INHIBITOR OF PROTEIN PHOSPHATASE-1"/>
    <property type="match status" value="1"/>
</dbReference>
<reference evidence="2" key="1">
    <citation type="journal article" date="2015" name="Nature">
        <title>Complex archaea that bridge the gap between prokaryotes and eukaryotes.</title>
        <authorList>
            <person name="Spang A."/>
            <person name="Saw J.H."/>
            <person name="Jorgensen S.L."/>
            <person name="Zaremba-Niedzwiedzka K."/>
            <person name="Martijn J."/>
            <person name="Lind A.E."/>
            <person name="van Eijk R."/>
            <person name="Schleper C."/>
            <person name="Guy L."/>
            <person name="Ettema T.J."/>
        </authorList>
    </citation>
    <scope>NUCLEOTIDE SEQUENCE</scope>
</reference>
<name>A0A0F9BXI9_9ZZZZ</name>
<dbReference type="EMBL" id="LAZR01035773">
    <property type="protein sequence ID" value="KKL26614.1"/>
    <property type="molecule type" value="Genomic_DNA"/>
</dbReference>
<organism evidence="2">
    <name type="scientific">marine sediment metagenome</name>
    <dbReference type="NCBI Taxonomy" id="412755"/>
    <lineage>
        <taxon>unclassified sequences</taxon>
        <taxon>metagenomes</taxon>
        <taxon>ecological metagenomes</taxon>
    </lineage>
</organism>
<dbReference type="CDD" id="cd00060">
    <property type="entry name" value="FHA"/>
    <property type="match status" value="1"/>
</dbReference>
<evidence type="ECO:0000313" key="2">
    <source>
        <dbReference type="EMBL" id="KKL26614.1"/>
    </source>
</evidence>
<dbReference type="AlphaFoldDB" id="A0A0F9BXI9"/>
<feature type="domain" description="FHA" evidence="1">
    <location>
        <begin position="10"/>
        <end position="71"/>
    </location>
</feature>
<dbReference type="Gene3D" id="2.60.200.20">
    <property type="match status" value="1"/>
</dbReference>
<feature type="non-terminal residue" evidence="2">
    <location>
        <position position="178"/>
    </location>
</feature>
<dbReference type="SMART" id="SM00240">
    <property type="entry name" value="FHA"/>
    <property type="match status" value="1"/>
</dbReference>
<accession>A0A0F9BXI9</accession>
<sequence length="178" mass="18455">MASIEVIQGPETGRTVQIAGDEVILGREGNPLRLTDGTVSRQHARLSCTDDTWSIQDVGSVNGTFVNGTKISKSVELNIGDQIRCGRTLLVFGAKTGTPAMDVDENGGLLEASIMASVPASDDSVIIPTPEAGVEAIGNLQFERIGQHIQVNAIAVINDSGKSAEFAAAAEAAKAAPL</sequence>
<comment type="caution">
    <text evidence="2">The sequence shown here is derived from an EMBL/GenBank/DDBJ whole genome shotgun (WGS) entry which is preliminary data.</text>
</comment>
<evidence type="ECO:0000259" key="1">
    <source>
        <dbReference type="PROSITE" id="PS50006"/>
    </source>
</evidence>
<dbReference type="InterPro" id="IPR050923">
    <property type="entry name" value="Cell_Proc_Reg/RNA_Proc"/>
</dbReference>
<protein>
    <recommendedName>
        <fullName evidence="1">FHA domain-containing protein</fullName>
    </recommendedName>
</protein>
<gene>
    <name evidence="2" type="ORF">LCGC14_2393520</name>
</gene>